<dbReference type="Proteomes" id="UP001227317">
    <property type="component" value="Unassembled WGS sequence"/>
</dbReference>
<keyword evidence="1" id="KW-1133">Transmembrane helix</keyword>
<dbReference type="Pfam" id="PF02592">
    <property type="entry name" value="Vut_1"/>
    <property type="match status" value="1"/>
</dbReference>
<feature type="transmembrane region" description="Helical" evidence="1">
    <location>
        <begin position="30"/>
        <end position="48"/>
    </location>
</feature>
<name>A0ABU0WLM2_9PROT</name>
<gene>
    <name evidence="2" type="ORF">QSG27_20650</name>
</gene>
<protein>
    <submittedName>
        <fullName evidence="2">VUT family protein</fullName>
    </submittedName>
</protein>
<dbReference type="InterPro" id="IPR003744">
    <property type="entry name" value="YhhQ"/>
</dbReference>
<organism evidence="2 3">
    <name type="scientific">Azospirillum isscasi</name>
    <dbReference type="NCBI Taxonomy" id="3053926"/>
    <lineage>
        <taxon>Bacteria</taxon>
        <taxon>Pseudomonadati</taxon>
        <taxon>Pseudomonadota</taxon>
        <taxon>Alphaproteobacteria</taxon>
        <taxon>Rhodospirillales</taxon>
        <taxon>Azospirillaceae</taxon>
        <taxon>Azospirillum</taxon>
    </lineage>
</organism>
<reference evidence="2 3" key="1">
    <citation type="submission" date="2023-06" db="EMBL/GenBank/DDBJ databases">
        <title>Azospirillum isscasensis sp.nov, a bacterium isolated from rhizosphere soil of rice.</title>
        <authorList>
            <person name="Wang H."/>
        </authorList>
    </citation>
    <scope>NUCLEOTIDE SEQUENCE [LARGE SCALE GENOMIC DNA]</scope>
    <source>
        <strain evidence="2 3">C340-1</strain>
    </source>
</reference>
<dbReference type="EMBL" id="JAUJFI010000122">
    <property type="protein sequence ID" value="MDQ2105123.1"/>
    <property type="molecule type" value="Genomic_DNA"/>
</dbReference>
<feature type="transmembrane region" description="Helical" evidence="1">
    <location>
        <begin position="79"/>
        <end position="96"/>
    </location>
</feature>
<keyword evidence="1" id="KW-0812">Transmembrane</keyword>
<evidence type="ECO:0000313" key="3">
    <source>
        <dbReference type="Proteomes" id="UP001227317"/>
    </source>
</evidence>
<evidence type="ECO:0000313" key="2">
    <source>
        <dbReference type="EMBL" id="MDQ2105123.1"/>
    </source>
</evidence>
<proteinExistence type="predicted"/>
<feature type="transmembrane region" description="Helical" evidence="1">
    <location>
        <begin position="55"/>
        <end position="73"/>
    </location>
</feature>
<feature type="transmembrane region" description="Helical" evidence="1">
    <location>
        <begin position="108"/>
        <end position="126"/>
    </location>
</feature>
<sequence>MPVGSATLIYIASIIGINWLFVAVPLVPVLGAMFPPVMLIAGVVFVFRDFCQREVGHFVLAAMLVAGIISYFMSAPEVAIASMTAFLISETIDWLVYTVSKRPLSQRILLSSAFSVPIDTLVFLHMVGIFNWMGMALVVIAKMLGAILFWAFLRHRERRRPEFALA</sequence>
<feature type="transmembrane region" description="Helical" evidence="1">
    <location>
        <begin position="132"/>
        <end position="153"/>
    </location>
</feature>
<feature type="transmembrane region" description="Helical" evidence="1">
    <location>
        <begin position="7"/>
        <end position="24"/>
    </location>
</feature>
<keyword evidence="1" id="KW-0472">Membrane</keyword>
<comment type="caution">
    <text evidence="2">The sequence shown here is derived from an EMBL/GenBank/DDBJ whole genome shotgun (WGS) entry which is preliminary data.</text>
</comment>
<evidence type="ECO:0000256" key="1">
    <source>
        <dbReference type="SAM" id="Phobius"/>
    </source>
</evidence>
<keyword evidence="3" id="KW-1185">Reference proteome</keyword>
<dbReference type="RefSeq" id="WP_306709435.1">
    <property type="nucleotide sequence ID" value="NZ_JAUJFI010000122.1"/>
</dbReference>
<accession>A0ABU0WLM2</accession>